<gene>
    <name evidence="4" type="ORF">QN277_015099</name>
</gene>
<protein>
    <recommendedName>
        <fullName evidence="3">BURP domain-containing protein</fullName>
    </recommendedName>
</protein>
<reference evidence="4" key="1">
    <citation type="submission" date="2023-10" db="EMBL/GenBank/DDBJ databases">
        <title>Chromosome-level genome of the transformable northern wattle, Acacia crassicarpa.</title>
        <authorList>
            <person name="Massaro I."/>
            <person name="Sinha N.R."/>
            <person name="Poethig S."/>
            <person name="Leichty A.R."/>
        </authorList>
    </citation>
    <scope>NUCLEOTIDE SEQUENCE</scope>
    <source>
        <strain evidence="4">Acra3RX</strain>
        <tissue evidence="4">Leaf</tissue>
    </source>
</reference>
<feature type="compositionally biased region" description="Low complexity" evidence="1">
    <location>
        <begin position="78"/>
        <end position="92"/>
    </location>
</feature>
<feature type="region of interest" description="Disordered" evidence="1">
    <location>
        <begin position="109"/>
        <end position="135"/>
    </location>
</feature>
<proteinExistence type="predicted"/>
<feature type="chain" id="PRO_5042047542" description="BURP domain-containing protein" evidence="2">
    <location>
        <begin position="22"/>
        <end position="441"/>
    </location>
</feature>
<dbReference type="EMBL" id="JAWXYG010000003">
    <property type="protein sequence ID" value="KAK4277040.1"/>
    <property type="molecule type" value="Genomic_DNA"/>
</dbReference>
<dbReference type="PANTHER" id="PTHR31236">
    <property type="entry name" value="BURP DOMAIN PROTEIN USPL1-LIKE"/>
    <property type="match status" value="1"/>
</dbReference>
<evidence type="ECO:0000256" key="1">
    <source>
        <dbReference type="SAM" id="MobiDB-lite"/>
    </source>
</evidence>
<dbReference type="PROSITE" id="PS51277">
    <property type="entry name" value="BURP"/>
    <property type="match status" value="1"/>
</dbReference>
<organism evidence="4 5">
    <name type="scientific">Acacia crassicarpa</name>
    <name type="common">northern wattle</name>
    <dbReference type="NCBI Taxonomy" id="499986"/>
    <lineage>
        <taxon>Eukaryota</taxon>
        <taxon>Viridiplantae</taxon>
        <taxon>Streptophyta</taxon>
        <taxon>Embryophyta</taxon>
        <taxon>Tracheophyta</taxon>
        <taxon>Spermatophyta</taxon>
        <taxon>Magnoliopsida</taxon>
        <taxon>eudicotyledons</taxon>
        <taxon>Gunneridae</taxon>
        <taxon>Pentapetalae</taxon>
        <taxon>rosids</taxon>
        <taxon>fabids</taxon>
        <taxon>Fabales</taxon>
        <taxon>Fabaceae</taxon>
        <taxon>Caesalpinioideae</taxon>
        <taxon>mimosoid clade</taxon>
        <taxon>Acacieae</taxon>
        <taxon>Acacia</taxon>
    </lineage>
</organism>
<keyword evidence="5" id="KW-1185">Reference proteome</keyword>
<dbReference type="AlphaFoldDB" id="A0AAE1KLI7"/>
<feature type="region of interest" description="Disordered" evidence="1">
    <location>
        <begin position="68"/>
        <end position="94"/>
    </location>
</feature>
<evidence type="ECO:0000313" key="4">
    <source>
        <dbReference type="EMBL" id="KAK4277040.1"/>
    </source>
</evidence>
<dbReference type="PANTHER" id="PTHR31236:SF2">
    <property type="entry name" value="BURP DOMAIN PROTEIN RD22"/>
    <property type="match status" value="1"/>
</dbReference>
<sequence length="441" mass="47239">MQLSLLPLFALLSIGLVASHAALPPQLYWQSLLPSTPIPSSLSHLLPSSTDWREDKGTSVAVGKGGVHVDAAKGKPGGTNVNVGKGGVNVDAGKGKPGGTAVNVGKGGVNVHAGKGKPGGGTTVNVGGKGGGVNVNTPHKGKPVYVAVGDSPFRYTYAATETQLHDDPNVALFFLEKDMKAGHKMKLHFTQSSNQASFLPRELANSIPFSSAKFNDILNRFDTKPESEDAEVMKNTLKECEEAGIKGEEKFCATSLESMVDFTTSKLGNNVDALSTEAVKDTRMQEYTIAPGVKECEEAGIKGEEKYCATSLESMVDFTRSKLGNEVDALSTEAVKDTRMQEYTIAPGVKEVGEKKAVVCHRQEYPYAVFYCHKTEATRAYTVPLEGADGVRVKAVAVCHTDTSGWNPKHLAFQVLKVKPGTVPVCHFLPQDHVVWVPKHF</sequence>
<dbReference type="Pfam" id="PF03181">
    <property type="entry name" value="BURP"/>
    <property type="match status" value="1"/>
</dbReference>
<keyword evidence="2" id="KW-0732">Signal</keyword>
<feature type="signal peptide" evidence="2">
    <location>
        <begin position="1"/>
        <end position="21"/>
    </location>
</feature>
<name>A0AAE1KLI7_9FABA</name>
<accession>A0AAE1KLI7</accession>
<evidence type="ECO:0000313" key="5">
    <source>
        <dbReference type="Proteomes" id="UP001293593"/>
    </source>
</evidence>
<dbReference type="InterPro" id="IPR044816">
    <property type="entry name" value="BURP"/>
</dbReference>
<dbReference type="SMART" id="SM01045">
    <property type="entry name" value="BURP"/>
    <property type="match status" value="1"/>
</dbReference>
<dbReference type="Proteomes" id="UP001293593">
    <property type="component" value="Unassembled WGS sequence"/>
</dbReference>
<evidence type="ECO:0000256" key="2">
    <source>
        <dbReference type="SAM" id="SignalP"/>
    </source>
</evidence>
<dbReference type="InterPro" id="IPR004873">
    <property type="entry name" value="BURP_dom"/>
</dbReference>
<comment type="caution">
    <text evidence="4">The sequence shown here is derived from an EMBL/GenBank/DDBJ whole genome shotgun (WGS) entry which is preliminary data.</text>
</comment>
<evidence type="ECO:0000259" key="3">
    <source>
        <dbReference type="PROSITE" id="PS51277"/>
    </source>
</evidence>
<feature type="compositionally biased region" description="Gly residues" evidence="1">
    <location>
        <begin position="116"/>
        <end position="133"/>
    </location>
</feature>
<feature type="domain" description="BURP" evidence="3">
    <location>
        <begin position="173"/>
        <end position="439"/>
    </location>
</feature>